<feature type="transmembrane region" description="Helical" evidence="3">
    <location>
        <begin position="889"/>
        <end position="911"/>
    </location>
</feature>
<evidence type="ECO:0000313" key="5">
    <source>
        <dbReference type="Ensembl" id="ENSPKIP00000002111.1"/>
    </source>
</evidence>
<evidence type="ECO:0000256" key="1">
    <source>
        <dbReference type="ARBA" id="ARBA00023157"/>
    </source>
</evidence>
<dbReference type="InterPro" id="IPR055356">
    <property type="entry name" value="ZP-N"/>
</dbReference>
<dbReference type="Proteomes" id="UP000261540">
    <property type="component" value="Unplaced"/>
</dbReference>
<feature type="domain" description="ZP" evidence="4">
    <location>
        <begin position="584"/>
        <end position="849"/>
    </location>
</feature>
<organism evidence="5 6">
    <name type="scientific">Paramormyrops kingsleyae</name>
    <dbReference type="NCBI Taxonomy" id="1676925"/>
    <lineage>
        <taxon>Eukaryota</taxon>
        <taxon>Metazoa</taxon>
        <taxon>Chordata</taxon>
        <taxon>Craniata</taxon>
        <taxon>Vertebrata</taxon>
        <taxon>Euteleostomi</taxon>
        <taxon>Actinopterygii</taxon>
        <taxon>Neopterygii</taxon>
        <taxon>Teleostei</taxon>
        <taxon>Osteoglossocephala</taxon>
        <taxon>Osteoglossomorpha</taxon>
        <taxon>Osteoglossiformes</taxon>
        <taxon>Mormyridae</taxon>
        <taxon>Paramormyrops</taxon>
    </lineage>
</organism>
<dbReference type="Pfam" id="PF23344">
    <property type="entry name" value="ZP-N"/>
    <property type="match status" value="1"/>
</dbReference>
<keyword evidence="2" id="KW-0325">Glycoprotein</keyword>
<keyword evidence="3" id="KW-0472">Membrane</keyword>
<dbReference type="Gene3D" id="2.60.40.3210">
    <property type="entry name" value="Zona pellucida, ZP-N domain"/>
    <property type="match status" value="1"/>
</dbReference>
<keyword evidence="3" id="KW-0812">Transmembrane</keyword>
<dbReference type="Pfam" id="PF00100">
    <property type="entry name" value="Zona_pellucida"/>
    <property type="match status" value="1"/>
</dbReference>
<dbReference type="AlphaFoldDB" id="A0A3B3Q9P5"/>
<keyword evidence="1" id="KW-1015">Disulfide bond</keyword>
<reference evidence="5" key="2">
    <citation type="submission" date="2025-09" db="UniProtKB">
        <authorList>
            <consortium name="Ensembl"/>
        </authorList>
    </citation>
    <scope>IDENTIFICATION</scope>
</reference>
<keyword evidence="3" id="KW-1133">Transmembrane helix</keyword>
<evidence type="ECO:0000256" key="3">
    <source>
        <dbReference type="SAM" id="Phobius"/>
    </source>
</evidence>
<dbReference type="PANTHER" id="PTHR47130">
    <property type="entry name" value="SI:DKEY-19B23.11-RELATED"/>
    <property type="match status" value="1"/>
</dbReference>
<accession>A0A3B3Q9P5</accession>
<dbReference type="InterPro" id="IPR042235">
    <property type="entry name" value="ZP-C_dom"/>
</dbReference>
<sequence>MREYCLTESLKIEIFKPFTDVNNVTLFVRDRKYTAHALSAHMNARCGYKLLVNYNGGLDFWVSLTACHMYLQKPSKLLRISVSVLYVPSDLSWPAATEHMHFSCPYKPSSEHRVVCEEAYIEVSQPLQGSSDKSKELGNESQQRFDIRVPGGKTVTRNLAWMSAHGIWLRVDQPASRITVRVPLSSRIISREKEGHRGYRTVEYHLVVKQKDAFQYNMSAQCPVVLVMCQDGRVVSTASLPLQALRKEVQLQALRLQLDGVTLSQEEMVTQGFTPSLKKQDVQLSYALVANPLTDMVSEEGSVMPENDLRQCSVFYVHVLVWKANISVNRHHLALDLTWTTQTDGQLGRAIIHIPSHSCRLQQRDPTFTVSVTEKAFKVTYGPVPLTYSLLAVSVDGVFFQSPDEAQDGLEPYLLLEDNFYYVSLLTHFASQWIPQKYLGGLTSQYSIKPTLVFLNPDDEELIVEGEEYIYIHEDIVLPRLEGYCYSQAVCFNVTSGTADHLWLFYVWDSPFTLNRSNDLQSSQSLARHYQFCVNQDSPDLLHKSVGEQEQILLLAVAFRDRSTGEVKVWSHQACSFPPAHELTCSVEGVVKVEGVRVSSSPTARLELLTLLDPTCQPSEISYGKVSFVFTVDTCGTVKRVQGDVAVYENKVHNEKSLAKDTPEYLKFESTLVCYYRIPVLSSKSSKRHRLGVPLAQAQGNFQFHMNIMKDEAFSVAYQTGEYPVLQWLQQPVRVEVGMQSVDPQVELHLQDCWATPTPEPKHRNTWFLIKDGCDVKEDEYRTVFHKVRLSKRIRFPQHYKRFEMKTFAFINPHSQELLRHPIYLHCTVIICELETANKKGCKARCVRDQQRGGRSFRSRGPSEFLLTSGSIQLLSEVPASTALLGEKALVLMLLSVMSILSSLVFLSIFVTCRGGTRKCK</sequence>
<name>A0A3B3Q9P5_9TELE</name>
<keyword evidence="6" id="KW-1185">Reference proteome</keyword>
<evidence type="ECO:0000256" key="2">
    <source>
        <dbReference type="ARBA" id="ARBA00023180"/>
    </source>
</evidence>
<evidence type="ECO:0000313" key="6">
    <source>
        <dbReference type="Proteomes" id="UP000261540"/>
    </source>
</evidence>
<evidence type="ECO:0000259" key="4">
    <source>
        <dbReference type="PROSITE" id="PS51034"/>
    </source>
</evidence>
<dbReference type="GeneTree" id="ENSGT00940000163503"/>
<reference evidence="5" key="1">
    <citation type="submission" date="2025-08" db="UniProtKB">
        <authorList>
            <consortium name="Ensembl"/>
        </authorList>
    </citation>
    <scope>IDENTIFICATION</scope>
</reference>
<dbReference type="PROSITE" id="PS51034">
    <property type="entry name" value="ZP_2"/>
    <property type="match status" value="1"/>
</dbReference>
<dbReference type="PRINTS" id="PR00023">
    <property type="entry name" value="ZPELLUCIDA"/>
</dbReference>
<protein>
    <submittedName>
        <fullName evidence="5">Uncharacterized LOC111833809</fullName>
    </submittedName>
</protein>
<dbReference type="Ensembl" id="ENSPKIT00000026051.1">
    <property type="protein sequence ID" value="ENSPKIP00000002111.1"/>
    <property type="gene ID" value="ENSPKIG00000020119.1"/>
</dbReference>
<dbReference type="InterPro" id="IPR048290">
    <property type="entry name" value="ZP_chr"/>
</dbReference>
<proteinExistence type="predicted"/>
<dbReference type="SMART" id="SM00241">
    <property type="entry name" value="ZP"/>
    <property type="match status" value="1"/>
</dbReference>
<dbReference type="PANTHER" id="PTHR47130:SF1">
    <property type="entry name" value="ZP DOMAIN-CONTAINING PROTEIN"/>
    <property type="match status" value="1"/>
</dbReference>
<dbReference type="InterPro" id="IPR001507">
    <property type="entry name" value="ZP_dom"/>
</dbReference>
<dbReference type="Gene3D" id="2.60.40.4100">
    <property type="entry name" value="Zona pellucida, ZP-C domain"/>
    <property type="match status" value="1"/>
</dbReference>
<dbReference type="InterPro" id="IPR055355">
    <property type="entry name" value="ZP-C"/>
</dbReference>